<dbReference type="PROSITE" id="PS50123">
    <property type="entry name" value="CHER"/>
    <property type="match status" value="1"/>
</dbReference>
<dbReference type="InterPro" id="IPR005467">
    <property type="entry name" value="His_kinase_dom"/>
</dbReference>
<dbReference type="FunFam" id="3.30.565.10:FF:000006">
    <property type="entry name" value="Sensor histidine kinase WalK"/>
    <property type="match status" value="1"/>
</dbReference>
<dbReference type="SUPFAM" id="SSF52738">
    <property type="entry name" value="Methylesterase CheB, C-terminal domain"/>
    <property type="match status" value="1"/>
</dbReference>
<dbReference type="CDD" id="cd00082">
    <property type="entry name" value="HisKA"/>
    <property type="match status" value="1"/>
</dbReference>
<dbReference type="InterPro" id="IPR001610">
    <property type="entry name" value="PAC"/>
</dbReference>
<dbReference type="PROSITE" id="PS50113">
    <property type="entry name" value="PAC"/>
    <property type="match status" value="3"/>
</dbReference>
<dbReference type="Proteomes" id="UP000050280">
    <property type="component" value="Unassembled WGS sequence"/>
</dbReference>
<dbReference type="SUPFAM" id="SSF55785">
    <property type="entry name" value="PYP-like sensor domain (PAS domain)"/>
    <property type="match status" value="3"/>
</dbReference>
<dbReference type="InterPro" id="IPR003661">
    <property type="entry name" value="HisK_dim/P_dom"/>
</dbReference>
<dbReference type="RefSeq" id="WP_054559895.1">
    <property type="nucleotide sequence ID" value="NZ_LDJX01000006.1"/>
</dbReference>
<dbReference type="Gene3D" id="3.30.450.20">
    <property type="entry name" value="PAS domain"/>
    <property type="match status" value="3"/>
</dbReference>
<feature type="domain" description="CheB-type methylesterase" evidence="11">
    <location>
        <begin position="16"/>
        <end position="205"/>
    </location>
</feature>
<dbReference type="EMBL" id="LDJX01000006">
    <property type="protein sequence ID" value="KPM30908.1"/>
    <property type="molecule type" value="Genomic_DNA"/>
</dbReference>
<evidence type="ECO:0000259" key="8">
    <source>
        <dbReference type="PROSITE" id="PS50109"/>
    </source>
</evidence>
<name>A0A0N8H3L5_9FLAO</name>
<dbReference type="Pfam" id="PF01339">
    <property type="entry name" value="CheB_methylest"/>
    <property type="match status" value="1"/>
</dbReference>
<dbReference type="InterPro" id="IPR050903">
    <property type="entry name" value="Bact_Chemotaxis_MeTrfase"/>
</dbReference>
<dbReference type="InterPro" id="IPR000673">
    <property type="entry name" value="Sig_transdc_resp-reg_Me-estase"/>
</dbReference>
<evidence type="ECO:0000256" key="3">
    <source>
        <dbReference type="ARBA" id="ARBA00022553"/>
    </source>
</evidence>
<feature type="domain" description="PAC" evidence="10">
    <location>
        <begin position="926"/>
        <end position="978"/>
    </location>
</feature>
<feature type="domain" description="Histidine kinase" evidence="8">
    <location>
        <begin position="1120"/>
        <end position="1333"/>
    </location>
</feature>
<protein>
    <recommendedName>
        <fullName evidence="2">histidine kinase</fullName>
        <ecNumber evidence="2">2.7.13.3</ecNumber>
    </recommendedName>
</protein>
<dbReference type="PROSITE" id="PS50112">
    <property type="entry name" value="PAS"/>
    <property type="match status" value="2"/>
</dbReference>
<dbReference type="GO" id="GO:0006935">
    <property type="term" value="P:chemotaxis"/>
    <property type="evidence" value="ECO:0007669"/>
    <property type="project" value="UniProtKB-UniRule"/>
</dbReference>
<dbReference type="CDD" id="cd16434">
    <property type="entry name" value="CheB-CheR_fusion"/>
    <property type="match status" value="1"/>
</dbReference>
<keyword evidence="14" id="KW-1185">Reference proteome</keyword>
<feature type="domain" description="PAC" evidence="10">
    <location>
        <begin position="1056"/>
        <end position="1109"/>
    </location>
</feature>
<dbReference type="PATRIC" id="fig|1300341.3.peg.3039"/>
<dbReference type="PRINTS" id="PR00996">
    <property type="entry name" value="CHERMTFRASE"/>
</dbReference>
<accession>A0A0N8H3L5</accession>
<dbReference type="Gene3D" id="3.40.50.150">
    <property type="entry name" value="Vaccinia Virus protein VP39"/>
    <property type="match status" value="1"/>
</dbReference>
<dbReference type="GO" id="GO:0005737">
    <property type="term" value="C:cytoplasm"/>
    <property type="evidence" value="ECO:0007669"/>
    <property type="project" value="InterPro"/>
</dbReference>
<evidence type="ECO:0000313" key="14">
    <source>
        <dbReference type="Proteomes" id="UP000050280"/>
    </source>
</evidence>
<dbReference type="GO" id="GO:0000156">
    <property type="term" value="F:phosphorelay response regulator activity"/>
    <property type="evidence" value="ECO:0007669"/>
    <property type="project" value="InterPro"/>
</dbReference>
<dbReference type="Pfam" id="PF00512">
    <property type="entry name" value="HisKA"/>
    <property type="match status" value="1"/>
</dbReference>
<feature type="domain" description="PAS" evidence="9">
    <location>
        <begin position="979"/>
        <end position="1051"/>
    </location>
</feature>
<comment type="caution">
    <text evidence="13">The sequence shown here is derived from an EMBL/GenBank/DDBJ whole genome shotgun (WGS) entry which is preliminary data.</text>
</comment>
<dbReference type="SMART" id="SM00091">
    <property type="entry name" value="PAS"/>
    <property type="match status" value="4"/>
</dbReference>
<evidence type="ECO:0000259" key="12">
    <source>
        <dbReference type="PROSITE" id="PS50123"/>
    </source>
</evidence>
<dbReference type="SUPFAM" id="SSF47384">
    <property type="entry name" value="Homodimeric domain of signal transducing histidine kinase"/>
    <property type="match status" value="1"/>
</dbReference>
<dbReference type="CDD" id="cd00130">
    <property type="entry name" value="PAS"/>
    <property type="match status" value="2"/>
</dbReference>
<dbReference type="Pfam" id="PF08447">
    <property type="entry name" value="PAS_3"/>
    <property type="match status" value="1"/>
</dbReference>
<dbReference type="Pfam" id="PF02518">
    <property type="entry name" value="HATPase_c"/>
    <property type="match status" value="1"/>
</dbReference>
<reference evidence="13 14" key="1">
    <citation type="submission" date="2015-09" db="EMBL/GenBank/DDBJ databases">
        <title>Genome sequence of the marine flavobacterium Croceitalea dokdonensis DOKDO 023 that contains proton- and sodium-pumping rhodopsins.</title>
        <authorList>
            <person name="Kwon S.-K."/>
            <person name="Lee H.K."/>
            <person name="Kwak M.-J."/>
            <person name="Kim J.F."/>
        </authorList>
    </citation>
    <scope>NUCLEOTIDE SEQUENCE [LARGE SCALE GENOMIC DNA]</scope>
    <source>
        <strain evidence="13 14">DOKDO 023</strain>
    </source>
</reference>
<dbReference type="InterPro" id="IPR003594">
    <property type="entry name" value="HATPase_dom"/>
</dbReference>
<dbReference type="SUPFAM" id="SSF47757">
    <property type="entry name" value="Chemotaxis receptor methyltransferase CheR, N-terminal domain"/>
    <property type="match status" value="1"/>
</dbReference>
<dbReference type="InterPro" id="IPR000780">
    <property type="entry name" value="CheR_MeTrfase"/>
</dbReference>
<keyword evidence="3" id="KW-0597">Phosphoprotein</keyword>
<feature type="domain" description="PAC" evidence="10">
    <location>
        <begin position="799"/>
        <end position="851"/>
    </location>
</feature>
<organism evidence="13 14">
    <name type="scientific">Croceitalea dokdonensis DOKDO 023</name>
    <dbReference type="NCBI Taxonomy" id="1300341"/>
    <lineage>
        <taxon>Bacteria</taxon>
        <taxon>Pseudomonadati</taxon>
        <taxon>Bacteroidota</taxon>
        <taxon>Flavobacteriia</taxon>
        <taxon>Flavobacteriales</taxon>
        <taxon>Flavobacteriaceae</taxon>
        <taxon>Croceitalea</taxon>
    </lineage>
</organism>
<dbReference type="Gene3D" id="1.10.287.130">
    <property type="match status" value="1"/>
</dbReference>
<evidence type="ECO:0000256" key="7">
    <source>
        <dbReference type="SAM" id="Coils"/>
    </source>
</evidence>
<sequence length="1338" mass="151970">MAKRKELVSPGIPSEPESQFSIIGIGASAGGLEALKLFFDHVPSNFLHSFVIVQHLSPAHKSLMKELLEKNTSLPIFEVKHEMHLAPRSVYLIPPGKNMILKDRALLLSNKPDSRELNMPINIFFDSLAQEEKSNAIAVLLSGTGSDGTKGAQRIHELGGVVVAQSSEESKFNGMPISAIQTGVVNYVTSAAKMPGIIARFVNEQRKTTIEREIDRKPQLLEKLLHHVETITLFNFGYFKKPTLIRRIAKRISLGGFQGFENYFSHVLEHKKESLLLKSEFLISVTEFYRDKEVWSYLKGKIVPDIIKKKKKGDTLKFWSVGCSTGQEAYSLADMVSQELLLQRHTTLHVKIFASDASQENINFASKGYYSKSAVKNLSQAQIGRMFDKIDGKYLINDHLRQMVVFSVHNVLVDPPFGKMDLVMCRNLLIYMNKEARANIIGTLQYSLNIGGIMVLGKSESIGVHKDSFQELNSKNRVFKNLKVSKSLYAQKVSLEGTRYNPTVNHAVGPSSNTFAKYELIEVLNKCLPQILDLSFLLIDQHFKIAEAVGNFSKYLQLPQQGFSTDLFDLVPEHMRAPLNVGFNRAIQTGEKVKVEGLKTLSDDAKLITDILIFPKAALTDEPNNKHLLVFMPREQKETEAHVIKGLMESTKGEHITHLETELKDARHALVRLQHELEIRNEELQTSNEELLATNEELQSTNEELQSVNEELYTVNAELNQKVHDLAEANAHINNILKSSNVNTLFLDSGLNIRKFTPGILEHYNISIEDAGRPLSAFTHNFGTIGDDLLENSKEVMKRGVPFQKEMKDLKGRWFLKRISPFYDAKNSITGVVITFVNITGLKVAEQALRDSEKEYKELFDNAPDMFVAVNENGHITNCNNEVLRKLGYDTLNDVIGKHLLDIHHVTDVEKFKKDFEEVKTKGYLKDVLYLLIKKSGGKFPVRVNAKALFYEDGSLKTIYGSWRDVSRLLKMEHQIKDKNMAFEQVIENTMAGFWDWNIPENTEYLSPSFKKMFGYEDHEMESSPESWQKIIHPDDLDGVYEVFDKHVKSKGKIPYDNEVRYYHKNGSIVWVWCKGKVIEWDKDDNPVRMVGSHIDITALKNYEKELRQSNHQLERFAYVASHDLQEPLRTITDFTGLLQEEYQEVLDDNAEVYMDYIIQASNRMGQLVKSILAYSKIGNKGSFEMCDLNAIVKDVKNDLLLRIKESNATIRLPDFPMVWGNAVELHSLFLNLLGNALKFIDKDRIPQINISIKHLSHKVEVSVMDNGIGIAQENQEKIFDVFKRLHNPDEYEGTGIGLAHCKKIVALHGGKLWLTSDLGKGSSFHFTLHTKPIKHVA</sequence>
<evidence type="ECO:0000259" key="10">
    <source>
        <dbReference type="PROSITE" id="PS50113"/>
    </source>
</evidence>
<dbReference type="SUPFAM" id="SSF55874">
    <property type="entry name" value="ATPase domain of HSP90 chaperone/DNA topoisomerase II/histidine kinase"/>
    <property type="match status" value="1"/>
</dbReference>
<comment type="catalytic activity">
    <reaction evidence="1">
        <text>ATP + protein L-histidine = ADP + protein N-phospho-L-histidine.</text>
        <dbReference type="EC" id="2.7.13.3"/>
    </reaction>
</comment>
<dbReference type="InterPro" id="IPR029063">
    <property type="entry name" value="SAM-dependent_MTases_sf"/>
</dbReference>
<dbReference type="InterPro" id="IPR000014">
    <property type="entry name" value="PAS"/>
</dbReference>
<keyword evidence="7" id="KW-0175">Coiled coil</keyword>
<feature type="domain" description="PAS" evidence="9">
    <location>
        <begin position="852"/>
        <end position="923"/>
    </location>
</feature>
<evidence type="ECO:0000256" key="5">
    <source>
        <dbReference type="ARBA" id="ARBA00022777"/>
    </source>
</evidence>
<evidence type="ECO:0000256" key="1">
    <source>
        <dbReference type="ARBA" id="ARBA00000085"/>
    </source>
</evidence>
<dbReference type="STRING" id="1300341.I595_2886"/>
<dbReference type="InterPro" id="IPR035965">
    <property type="entry name" value="PAS-like_dom_sf"/>
</dbReference>
<dbReference type="Pfam" id="PF13426">
    <property type="entry name" value="PAS_9"/>
    <property type="match status" value="1"/>
</dbReference>
<dbReference type="GO" id="GO:0000155">
    <property type="term" value="F:phosphorelay sensor kinase activity"/>
    <property type="evidence" value="ECO:0007669"/>
    <property type="project" value="InterPro"/>
</dbReference>
<dbReference type="InterPro" id="IPR013655">
    <property type="entry name" value="PAS_fold_3"/>
</dbReference>
<evidence type="ECO:0000256" key="4">
    <source>
        <dbReference type="ARBA" id="ARBA00022679"/>
    </source>
</evidence>
<evidence type="ECO:0000313" key="13">
    <source>
        <dbReference type="EMBL" id="KPM30908.1"/>
    </source>
</evidence>
<feature type="active site" evidence="6">
    <location>
        <position position="28"/>
    </location>
</feature>
<feature type="active site" evidence="6">
    <location>
        <position position="55"/>
    </location>
</feature>
<dbReference type="InterPro" id="IPR036890">
    <property type="entry name" value="HATPase_C_sf"/>
</dbReference>
<dbReference type="PROSITE" id="PS50109">
    <property type="entry name" value="HIS_KIN"/>
    <property type="match status" value="1"/>
</dbReference>
<evidence type="ECO:0000256" key="2">
    <source>
        <dbReference type="ARBA" id="ARBA00012438"/>
    </source>
</evidence>
<dbReference type="Gene3D" id="3.40.50.180">
    <property type="entry name" value="Methylesterase CheB, C-terminal domain"/>
    <property type="match status" value="1"/>
</dbReference>
<dbReference type="EC" id="2.7.13.3" evidence="2"/>
<dbReference type="InterPro" id="IPR035909">
    <property type="entry name" value="CheB_C"/>
</dbReference>
<feature type="active site" evidence="6">
    <location>
        <position position="147"/>
    </location>
</feature>
<proteinExistence type="predicted"/>
<dbReference type="PROSITE" id="PS50122">
    <property type="entry name" value="CHEB"/>
    <property type="match status" value="1"/>
</dbReference>
<dbReference type="Gene3D" id="3.30.565.10">
    <property type="entry name" value="Histidine kinase-like ATPase, C-terminal domain"/>
    <property type="match status" value="1"/>
</dbReference>
<dbReference type="PANTHER" id="PTHR24422">
    <property type="entry name" value="CHEMOTAXIS PROTEIN METHYLTRANSFERASE"/>
    <property type="match status" value="1"/>
</dbReference>
<keyword evidence="5 13" id="KW-0418">Kinase</keyword>
<dbReference type="Pfam" id="PF01739">
    <property type="entry name" value="CheR"/>
    <property type="match status" value="1"/>
</dbReference>
<keyword evidence="6" id="KW-0145">Chemotaxis</keyword>
<dbReference type="SUPFAM" id="SSF53335">
    <property type="entry name" value="S-adenosyl-L-methionine-dependent methyltransferases"/>
    <property type="match status" value="1"/>
</dbReference>
<dbReference type="OrthoDB" id="9816309at2"/>
<dbReference type="InterPro" id="IPR022642">
    <property type="entry name" value="CheR_C"/>
</dbReference>
<dbReference type="SMART" id="SM00086">
    <property type="entry name" value="PAC"/>
    <property type="match status" value="3"/>
</dbReference>
<dbReference type="SMART" id="SM00387">
    <property type="entry name" value="HATPase_c"/>
    <property type="match status" value="1"/>
</dbReference>
<gene>
    <name evidence="13" type="ORF">I595_2886</name>
</gene>
<evidence type="ECO:0000256" key="6">
    <source>
        <dbReference type="PROSITE-ProRule" id="PRU00050"/>
    </source>
</evidence>
<dbReference type="GO" id="GO:0008984">
    <property type="term" value="F:protein-glutamate methylesterase activity"/>
    <property type="evidence" value="ECO:0007669"/>
    <property type="project" value="InterPro"/>
</dbReference>
<dbReference type="GO" id="GO:0008757">
    <property type="term" value="F:S-adenosylmethionine-dependent methyltransferase activity"/>
    <property type="evidence" value="ECO:0007669"/>
    <property type="project" value="InterPro"/>
</dbReference>
<evidence type="ECO:0000259" key="9">
    <source>
        <dbReference type="PROSITE" id="PS50112"/>
    </source>
</evidence>
<feature type="domain" description="CheR-type methyltransferase" evidence="12">
    <location>
        <begin position="209"/>
        <end position="462"/>
    </location>
</feature>
<dbReference type="Pfam" id="PF13596">
    <property type="entry name" value="PAS_10"/>
    <property type="match status" value="1"/>
</dbReference>
<keyword evidence="4" id="KW-0808">Transferase</keyword>
<dbReference type="SMART" id="SM00388">
    <property type="entry name" value="HisKA"/>
    <property type="match status" value="1"/>
</dbReference>
<evidence type="ECO:0000259" key="11">
    <source>
        <dbReference type="PROSITE" id="PS50122"/>
    </source>
</evidence>
<dbReference type="NCBIfam" id="TIGR00229">
    <property type="entry name" value="sensory_box"/>
    <property type="match status" value="2"/>
</dbReference>
<dbReference type="SMART" id="SM00138">
    <property type="entry name" value="MeTrc"/>
    <property type="match status" value="1"/>
</dbReference>
<keyword evidence="6" id="KW-0378">Hydrolase</keyword>
<feature type="coiled-coil region" evidence="7">
    <location>
        <begin position="656"/>
        <end position="722"/>
    </location>
</feature>
<dbReference type="InterPro" id="IPR036097">
    <property type="entry name" value="HisK_dim/P_sf"/>
</dbReference>
<dbReference type="InterPro" id="IPR000700">
    <property type="entry name" value="PAS-assoc_C"/>
</dbReference>